<evidence type="ECO:0008006" key="3">
    <source>
        <dbReference type="Google" id="ProtNLM"/>
    </source>
</evidence>
<protein>
    <recommendedName>
        <fullName evidence="3">HTH cro/C1-type domain-containing protein</fullName>
    </recommendedName>
</protein>
<sequence length="310" mass="35008">MPAIDRYRNDGDFLTVETMGGFVKRVRQERGVRLTDLTDVGTSSMSRFENDQIDLAGSRLLSTFGLIGIDYRDLNIRHILTVANEDDWQYLATGTWNLAKVQTLRESLVGAQHKIQNLSGYQRMVIACIDELIAIHTGESNQFAPGLVSRVSQYFGQLSTFSGVDLFLIGALIDRVSVEESVSWIMPKVRKIVERQALMTDADVRNNASIVLMVAEQAGNEGQFTIMHRMLTVTKQLIALVPEQVSVAYNFSVSVALMNLLEHNNSTNRRVFARIIDSTRVIFPRSYYEYLSKYVLEQGWVSQAELEQAQ</sequence>
<dbReference type="AlphaFoldDB" id="A0A0R1ZKX3"/>
<dbReference type="EMBL" id="AYYO01000037">
    <property type="protein sequence ID" value="KRM54994.1"/>
    <property type="molecule type" value="Genomic_DNA"/>
</dbReference>
<comment type="caution">
    <text evidence="1">The sequence shown here is derived from an EMBL/GenBank/DDBJ whole genome shotgun (WGS) entry which is preliminary data.</text>
</comment>
<organism evidence="1 2">
    <name type="scientific">Lacticaseibacillus sharpeae JCM 1186 = DSM 20505</name>
    <dbReference type="NCBI Taxonomy" id="1291052"/>
    <lineage>
        <taxon>Bacteria</taxon>
        <taxon>Bacillati</taxon>
        <taxon>Bacillota</taxon>
        <taxon>Bacilli</taxon>
        <taxon>Lactobacillales</taxon>
        <taxon>Lactobacillaceae</taxon>
        <taxon>Lacticaseibacillus</taxon>
    </lineage>
</organism>
<reference evidence="1 2" key="1">
    <citation type="journal article" date="2015" name="Genome Announc.">
        <title>Expanding the biotechnology potential of lactobacilli through comparative genomics of 213 strains and associated genera.</title>
        <authorList>
            <person name="Sun Z."/>
            <person name="Harris H.M."/>
            <person name="McCann A."/>
            <person name="Guo C."/>
            <person name="Argimon S."/>
            <person name="Zhang W."/>
            <person name="Yang X."/>
            <person name="Jeffery I.B."/>
            <person name="Cooney J.C."/>
            <person name="Kagawa T.F."/>
            <person name="Liu W."/>
            <person name="Song Y."/>
            <person name="Salvetti E."/>
            <person name="Wrobel A."/>
            <person name="Rasinkangas P."/>
            <person name="Parkhill J."/>
            <person name="Rea M.C."/>
            <person name="O'Sullivan O."/>
            <person name="Ritari J."/>
            <person name="Douillard F.P."/>
            <person name="Paul Ross R."/>
            <person name="Yang R."/>
            <person name="Briner A.E."/>
            <person name="Felis G.E."/>
            <person name="de Vos W.M."/>
            <person name="Barrangou R."/>
            <person name="Klaenhammer T.R."/>
            <person name="Caufield P.W."/>
            <person name="Cui Y."/>
            <person name="Zhang H."/>
            <person name="O'Toole P.W."/>
        </authorList>
    </citation>
    <scope>NUCLEOTIDE SEQUENCE [LARGE SCALE GENOMIC DNA]</scope>
    <source>
        <strain evidence="1 2">DSM 20505</strain>
    </source>
</reference>
<dbReference type="STRING" id="1291052.FC18_GL001701"/>
<proteinExistence type="predicted"/>
<accession>A0A0R1ZKX3</accession>
<dbReference type="PATRIC" id="fig|1291052.5.peg.1740"/>
<keyword evidence="2" id="KW-1185">Reference proteome</keyword>
<name>A0A0R1ZKX3_9LACO</name>
<dbReference type="Proteomes" id="UP000051679">
    <property type="component" value="Unassembled WGS sequence"/>
</dbReference>
<evidence type="ECO:0000313" key="2">
    <source>
        <dbReference type="Proteomes" id="UP000051679"/>
    </source>
</evidence>
<gene>
    <name evidence="1" type="ORF">FC18_GL001701</name>
</gene>
<evidence type="ECO:0000313" key="1">
    <source>
        <dbReference type="EMBL" id="KRM54994.1"/>
    </source>
</evidence>